<evidence type="ECO:0000313" key="1">
    <source>
        <dbReference type="EMBL" id="JAI05314.1"/>
    </source>
</evidence>
<accession>A0A0E9XUF6</accession>
<name>A0A0E9XUF6_ANGAN</name>
<sequence>MVQNTVIPFFIYSLNIES</sequence>
<reference evidence="1" key="2">
    <citation type="journal article" date="2015" name="Fish Shellfish Immunol.">
        <title>Early steps in the European eel (Anguilla anguilla)-Vibrio vulnificus interaction in the gills: Role of the RtxA13 toxin.</title>
        <authorList>
            <person name="Callol A."/>
            <person name="Pajuelo D."/>
            <person name="Ebbesson L."/>
            <person name="Teles M."/>
            <person name="MacKenzie S."/>
            <person name="Amaro C."/>
        </authorList>
    </citation>
    <scope>NUCLEOTIDE SEQUENCE</scope>
</reference>
<organism evidence="1">
    <name type="scientific">Anguilla anguilla</name>
    <name type="common">European freshwater eel</name>
    <name type="synonym">Muraena anguilla</name>
    <dbReference type="NCBI Taxonomy" id="7936"/>
    <lineage>
        <taxon>Eukaryota</taxon>
        <taxon>Metazoa</taxon>
        <taxon>Chordata</taxon>
        <taxon>Craniata</taxon>
        <taxon>Vertebrata</taxon>
        <taxon>Euteleostomi</taxon>
        <taxon>Actinopterygii</taxon>
        <taxon>Neopterygii</taxon>
        <taxon>Teleostei</taxon>
        <taxon>Anguilliformes</taxon>
        <taxon>Anguillidae</taxon>
        <taxon>Anguilla</taxon>
    </lineage>
</organism>
<dbReference type="AlphaFoldDB" id="A0A0E9XUF6"/>
<protein>
    <submittedName>
        <fullName evidence="1">Uncharacterized protein</fullName>
    </submittedName>
</protein>
<reference evidence="1" key="1">
    <citation type="submission" date="2014-11" db="EMBL/GenBank/DDBJ databases">
        <authorList>
            <person name="Amaro Gonzalez C."/>
        </authorList>
    </citation>
    <scope>NUCLEOTIDE SEQUENCE</scope>
</reference>
<dbReference type="EMBL" id="GBXM01003264">
    <property type="protein sequence ID" value="JAI05314.1"/>
    <property type="molecule type" value="Transcribed_RNA"/>
</dbReference>
<proteinExistence type="predicted"/>